<sequence length="282" mass="33522">MKNGVFINCKYAEVIPNDVMVRFISICYNKFTHVYVVSGCDYKQVFKLGHIRPYNSDDDAPGLYFIKEINNNIRYYSILLNVNDFKCQTQNYNIHVDFKYISIDKNFNEESFINDVDFYINSFYGKKKKLTKKSIVVIDLDDTIINRDGDIIIENFKEYFNIIKRTFDLVVLWSHGCQRHVNHILENALSAYRYEFDMIIVRNSALQVSNKGIGFMLKQANVRFNVEEFTQSLLIDDQSCNYLYDYDYFIHVPKGLSYNRYNKQMWKMLYALQDCVTERLNI</sequence>
<reference evidence="1 2" key="1">
    <citation type="journal article" date="2014" name="BMC Genomics">
        <title>The genome and occlusion bodies of marine Penaeus monodon nudivirus (PmNV, also known as MBV and PemoNPV) suggest that it should be assigned to a new nudivirus genus that is distinct from the terrestrial nudiviruses.</title>
        <authorList>
            <person name="Yang Y.T."/>
            <person name="Lee D.Y."/>
            <person name="Wang Y."/>
            <person name="Hu J.M."/>
            <person name="Li W.H."/>
            <person name="Leu J.H."/>
            <person name="Chang G.D."/>
            <person name="Ke H.M."/>
            <person name="Kang S.T."/>
            <person name="Lin S.S."/>
            <person name="Kou G.H."/>
            <person name="Lo C.F."/>
        </authorList>
    </citation>
    <scope>NUCLEOTIDE SEQUENCE [LARGE SCALE GENOMIC DNA]</scope>
    <source>
        <strain evidence="1">Indonesia</strain>
    </source>
</reference>
<dbReference type="GeneID" id="20098365"/>
<proteinExistence type="predicted"/>
<dbReference type="SUPFAM" id="SSF56784">
    <property type="entry name" value="HAD-like"/>
    <property type="match status" value="1"/>
</dbReference>
<dbReference type="InterPro" id="IPR036412">
    <property type="entry name" value="HAD-like_sf"/>
</dbReference>
<dbReference type="RefSeq" id="YP_009051897.1">
    <property type="nucleotide sequence ID" value="NC_024692.1"/>
</dbReference>
<dbReference type="KEGG" id="vg:20098365"/>
<evidence type="ECO:0000313" key="1">
    <source>
        <dbReference type="EMBL" id="AII15847.1"/>
    </source>
</evidence>
<dbReference type="Proteomes" id="UP000203413">
    <property type="component" value="Segment"/>
</dbReference>
<name>A0A076FCA4_9VIRU</name>
<keyword evidence="2" id="KW-1185">Reference proteome</keyword>
<dbReference type="EMBL" id="KJ184318">
    <property type="protein sequence ID" value="AII15847.1"/>
    <property type="molecule type" value="Genomic_DNA"/>
</dbReference>
<organism evidence="1 2">
    <name type="scientific">Penaeus monodon nudivirus</name>
    <dbReference type="NCBI Taxonomy" id="1529056"/>
    <lineage>
        <taxon>Viruses</taxon>
        <taxon>Viruses incertae sedis</taxon>
        <taxon>Naldaviricetes</taxon>
        <taxon>Lefavirales</taxon>
        <taxon>Nudiviridae</taxon>
        <taxon>Gammanudivirus</taxon>
        <taxon>Gammanudivirus pemonodonis</taxon>
    </lineage>
</organism>
<accession>A0A076FCA4</accession>
<dbReference type="OrthoDB" id="10202at10239"/>
<evidence type="ECO:0000313" key="2">
    <source>
        <dbReference type="Proteomes" id="UP000203413"/>
    </source>
</evidence>
<gene>
    <name evidence="1" type="ORF">PmNV_059</name>
</gene>
<protein>
    <submittedName>
        <fullName evidence="1">38K protein</fullName>
    </submittedName>
</protein>